<dbReference type="RefSeq" id="WP_158865527.1">
    <property type="nucleotide sequence ID" value="NZ_CP046401.1"/>
</dbReference>
<dbReference type="SUPFAM" id="SSF53448">
    <property type="entry name" value="Nucleotide-diphospho-sugar transferases"/>
    <property type="match status" value="1"/>
</dbReference>
<dbReference type="KEGG" id="mcos:GM418_09700"/>
<dbReference type="InterPro" id="IPR001173">
    <property type="entry name" value="Glyco_trans_2-like"/>
</dbReference>
<evidence type="ECO:0000259" key="4">
    <source>
        <dbReference type="Pfam" id="PF00535"/>
    </source>
</evidence>
<evidence type="ECO:0000256" key="1">
    <source>
        <dbReference type="ARBA" id="ARBA00006739"/>
    </source>
</evidence>
<dbReference type="AlphaFoldDB" id="A0A6I6JS60"/>
<keyword evidence="3 5" id="KW-0808">Transferase</keyword>
<accession>A0A6I6JS60</accession>
<dbReference type="PANTHER" id="PTHR43179:SF12">
    <property type="entry name" value="GALACTOFURANOSYLTRANSFERASE GLFT2"/>
    <property type="match status" value="1"/>
</dbReference>
<gene>
    <name evidence="5" type="ORF">GM418_09700</name>
</gene>
<dbReference type="Proteomes" id="UP000428260">
    <property type="component" value="Chromosome"/>
</dbReference>
<dbReference type="PANTHER" id="PTHR43179">
    <property type="entry name" value="RHAMNOSYLTRANSFERASE WBBL"/>
    <property type="match status" value="1"/>
</dbReference>
<feature type="domain" description="Glycosyltransferase 2-like" evidence="4">
    <location>
        <begin position="9"/>
        <end position="139"/>
    </location>
</feature>
<evidence type="ECO:0000313" key="5">
    <source>
        <dbReference type="EMBL" id="QGY43920.1"/>
    </source>
</evidence>
<keyword evidence="6" id="KW-1185">Reference proteome</keyword>
<dbReference type="GO" id="GO:0016757">
    <property type="term" value="F:glycosyltransferase activity"/>
    <property type="evidence" value="ECO:0007669"/>
    <property type="project" value="UniProtKB-KW"/>
</dbReference>
<evidence type="ECO:0000256" key="3">
    <source>
        <dbReference type="ARBA" id="ARBA00022679"/>
    </source>
</evidence>
<protein>
    <submittedName>
        <fullName evidence="5">Glycosyltransferase</fullName>
    </submittedName>
</protein>
<evidence type="ECO:0000256" key="2">
    <source>
        <dbReference type="ARBA" id="ARBA00022676"/>
    </source>
</evidence>
<organism evidence="5 6">
    <name type="scientific">Maribellus comscasis</name>
    <dbReference type="NCBI Taxonomy" id="2681766"/>
    <lineage>
        <taxon>Bacteria</taxon>
        <taxon>Pseudomonadati</taxon>
        <taxon>Bacteroidota</taxon>
        <taxon>Bacteroidia</taxon>
        <taxon>Marinilabiliales</taxon>
        <taxon>Prolixibacteraceae</taxon>
        <taxon>Maribellus</taxon>
    </lineage>
</organism>
<evidence type="ECO:0000313" key="6">
    <source>
        <dbReference type="Proteomes" id="UP000428260"/>
    </source>
</evidence>
<proteinExistence type="inferred from homology"/>
<dbReference type="Pfam" id="PF00535">
    <property type="entry name" value="Glycos_transf_2"/>
    <property type="match status" value="1"/>
</dbReference>
<dbReference type="EMBL" id="CP046401">
    <property type="protein sequence ID" value="QGY43920.1"/>
    <property type="molecule type" value="Genomic_DNA"/>
</dbReference>
<comment type="similarity">
    <text evidence="1">Belongs to the glycosyltransferase 2 family.</text>
</comment>
<reference evidence="5 6" key="1">
    <citation type="submission" date="2019-11" db="EMBL/GenBank/DDBJ databases">
        <authorList>
            <person name="Zheng R.K."/>
            <person name="Sun C.M."/>
        </authorList>
    </citation>
    <scope>NUCLEOTIDE SEQUENCE [LARGE SCALE GENOMIC DNA]</scope>
    <source>
        <strain evidence="5 6">WC007</strain>
    </source>
</reference>
<dbReference type="InterPro" id="IPR029044">
    <property type="entry name" value="Nucleotide-diphossugar_trans"/>
</dbReference>
<name>A0A6I6JS60_9BACT</name>
<sequence length="289" mass="32781">MKSFYKIAVLITCHNRKEKTLACLSSLFNVNPVKGYQIEVFLVDDGSTDGTGEAVEKHFPQVDIIQGNGNLYWNKGMHLAWDTASQKKEYDYYVWLNDDVELKPNAFEDLISNSKKKPDSIICGTVQSKHQEVPTYGGRDSDGNLIVPDGNPQSCSIINGNLVLVPQSVFKILGNLDVIFPHSIGDFDYGLRAKKEGIQCFTSAGYCGYCEINPTPPKWCLPEVPFSSRLKNLYSPLGRSHPYYYFLFEYRHYGVLVALRHFLSIHLRVVSPKLYMNLKKKDKKIPLVN</sequence>
<dbReference type="Gene3D" id="3.90.550.10">
    <property type="entry name" value="Spore Coat Polysaccharide Biosynthesis Protein SpsA, Chain A"/>
    <property type="match status" value="1"/>
</dbReference>
<keyword evidence="2" id="KW-0328">Glycosyltransferase</keyword>